<dbReference type="PROSITE" id="PS51080">
    <property type="entry name" value="CTF_NFI_2"/>
    <property type="match status" value="1"/>
</dbReference>
<feature type="compositionally biased region" description="Polar residues" evidence="8">
    <location>
        <begin position="390"/>
        <end position="399"/>
    </location>
</feature>
<comment type="subcellular location">
    <subcellularLocation>
        <location evidence="1">Nucleus</location>
    </subcellularLocation>
</comment>
<feature type="compositionally biased region" description="Low complexity" evidence="8">
    <location>
        <begin position="763"/>
        <end position="773"/>
    </location>
</feature>
<name>A0A2G5V0S4_9PELO</name>
<evidence type="ECO:0000256" key="8">
    <source>
        <dbReference type="SAM" id="MobiDB-lite"/>
    </source>
</evidence>
<feature type="compositionally biased region" description="Pro residues" evidence="8">
    <location>
        <begin position="41"/>
        <end position="50"/>
    </location>
</feature>
<dbReference type="InterPro" id="IPR000647">
    <property type="entry name" value="CTF/NFI"/>
</dbReference>
<feature type="compositionally biased region" description="Low complexity" evidence="8">
    <location>
        <begin position="24"/>
        <end position="36"/>
    </location>
</feature>
<evidence type="ECO:0000256" key="6">
    <source>
        <dbReference type="ARBA" id="ARBA00023163"/>
    </source>
</evidence>
<dbReference type="GO" id="GO:0051239">
    <property type="term" value="P:regulation of multicellular organismal process"/>
    <property type="evidence" value="ECO:0007669"/>
    <property type="project" value="UniProtKB-ARBA"/>
</dbReference>
<reference evidence="11" key="1">
    <citation type="submission" date="2017-10" db="EMBL/GenBank/DDBJ databases">
        <title>Rapid genome shrinkage in a self-fertile nematode reveals novel sperm competition proteins.</title>
        <authorList>
            <person name="Yin D."/>
            <person name="Schwarz E.M."/>
            <person name="Thomas C.G."/>
            <person name="Felde R.L."/>
            <person name="Korf I.F."/>
            <person name="Cutter A.D."/>
            <person name="Schartner C.M."/>
            <person name="Ralston E.J."/>
            <person name="Meyer B.J."/>
            <person name="Haag E.S."/>
        </authorList>
    </citation>
    <scope>NUCLEOTIDE SEQUENCE [LARGE SCALE GENOMIC DNA]</scope>
    <source>
        <strain evidence="11">JU1422</strain>
    </source>
</reference>
<keyword evidence="4" id="KW-0238">DNA-binding</keyword>
<evidence type="ECO:0000313" key="10">
    <source>
        <dbReference type="EMBL" id="PIC45374.1"/>
    </source>
</evidence>
<dbReference type="OrthoDB" id="10055441at2759"/>
<keyword evidence="2" id="KW-0235">DNA replication</keyword>
<feature type="region of interest" description="Disordered" evidence="8">
    <location>
        <begin position="706"/>
        <end position="725"/>
    </location>
</feature>
<keyword evidence="11" id="KW-1185">Reference proteome</keyword>
<dbReference type="Proteomes" id="UP000230233">
    <property type="component" value="Chromosome II"/>
</dbReference>
<keyword evidence="3" id="KW-0805">Transcription regulation</keyword>
<keyword evidence="5" id="KW-0010">Activator</keyword>
<dbReference type="InterPro" id="IPR020604">
    <property type="entry name" value="CTF/NFI_DNA-bd-dom"/>
</dbReference>
<dbReference type="GO" id="GO:0045893">
    <property type="term" value="P:positive regulation of DNA-templated transcription"/>
    <property type="evidence" value="ECO:0007669"/>
    <property type="project" value="UniProtKB-ARBA"/>
</dbReference>
<feature type="region of interest" description="Disordered" evidence="8">
    <location>
        <begin position="351"/>
        <end position="399"/>
    </location>
</feature>
<dbReference type="PANTHER" id="PTHR11492:SF8">
    <property type="entry name" value="NUCLEAR FACTOR I, ISOFORM B"/>
    <property type="match status" value="1"/>
</dbReference>
<dbReference type="GO" id="GO:0005634">
    <property type="term" value="C:nucleus"/>
    <property type="evidence" value="ECO:0007669"/>
    <property type="project" value="UniProtKB-SubCell"/>
</dbReference>
<dbReference type="SMART" id="SM00523">
    <property type="entry name" value="DWA"/>
    <property type="match status" value="1"/>
</dbReference>
<sequence>MFRGKMRKHMDPHLKFQVDVNAASGSAANTASTSAAEVSTPPQPTMPPPSNNWNRINSPDAVSPRPNEVKCYSPYPQEDGPFVEQCLPYVRASAYNWFHLQAAKRKHPKDHEKRMNADEENKKLAELQNDSDDAKVVWASRLLNKLRKDIRADYKDAFISVVSGMEPDKCVLTVPDQRGKMRRIDILRQSDKVWRLDLVTIILFKGIPLESTDGERLERVETCSNPLCINPFHLSISVRGLDIFMATYLKDVNTKITYNAIPPDIHAMIKQEPGEPSTSAAHMWDPNGDSSDPIVLSYDPIKACHTYFGGRATLQQPNSYAHLENKNAIDNNYFDPKRSVLCLPPPPPLITTELPTDELPTDNQPLEICEDSNDVPSKNSDDSPNSSTNQEVTSINSSINTNQEYKERLMLGQNSSIWQPQGNYNLGGNRTNRQENQIADYQSQEPINQGYRTTKPVRRIRVNAGTHGDVGVLVVDERNHPDPQTHAQDLVNALTSICTTPTQSGRKRTHTGVESPYEFLNRSSDLLESILDGNGTGSDVSPPHAAVSNLISRESNGFMGSPTKFTTARGDTTSFSKILQKIEEKHGQQLLQNQPSTSGGPPVKMTSSPVEAGSVRLVAPIALKPTMMSMSGCNSIVVSPITTPRITPFRGLEDDSLINALGLANSNDGSLLPDENFLQHFIESNSRSPLLNGPSSFSALAMGNMGRVSNPQHVRPESSASNGSNSLRAAMGLIAPPTISLAVSQQPTIPALHQLRMGVVVPSACSPSSSNSSLEEEAANQAPISNAPIDPNAPKLPTDFSQALRDEKK</sequence>
<organism evidence="10 11">
    <name type="scientific">Caenorhabditis nigoni</name>
    <dbReference type="NCBI Taxonomy" id="1611254"/>
    <lineage>
        <taxon>Eukaryota</taxon>
        <taxon>Metazoa</taxon>
        <taxon>Ecdysozoa</taxon>
        <taxon>Nematoda</taxon>
        <taxon>Chromadorea</taxon>
        <taxon>Rhabditida</taxon>
        <taxon>Rhabditina</taxon>
        <taxon>Rhabditomorpha</taxon>
        <taxon>Rhabditoidea</taxon>
        <taxon>Rhabditidae</taxon>
        <taxon>Peloderinae</taxon>
        <taxon>Caenorhabditis</taxon>
    </lineage>
</organism>
<feature type="compositionally biased region" description="Low complexity" evidence="8">
    <location>
        <begin position="374"/>
        <end position="389"/>
    </location>
</feature>
<dbReference type="AlphaFoldDB" id="A0A2G5V0S4"/>
<evidence type="ECO:0000313" key="11">
    <source>
        <dbReference type="Proteomes" id="UP000230233"/>
    </source>
</evidence>
<dbReference type="STRING" id="1611254.A0A2G5V0S4"/>
<feature type="region of interest" description="Disordered" evidence="8">
    <location>
        <begin position="762"/>
        <end position="809"/>
    </location>
</feature>
<keyword evidence="7" id="KW-0539">Nucleus</keyword>
<accession>A0A2G5V0S4</accession>
<feature type="compositionally biased region" description="Polar residues" evidence="8">
    <location>
        <begin position="707"/>
        <end position="725"/>
    </location>
</feature>
<dbReference type="GO" id="GO:0000978">
    <property type="term" value="F:RNA polymerase II cis-regulatory region sequence-specific DNA binding"/>
    <property type="evidence" value="ECO:0007669"/>
    <property type="project" value="TreeGrafter"/>
</dbReference>
<dbReference type="InterPro" id="IPR003619">
    <property type="entry name" value="MAD_homology1_Dwarfin-type"/>
</dbReference>
<feature type="region of interest" description="Disordered" evidence="8">
    <location>
        <begin position="24"/>
        <end position="68"/>
    </location>
</feature>
<proteinExistence type="predicted"/>
<evidence type="ECO:0000256" key="3">
    <source>
        <dbReference type="ARBA" id="ARBA00023015"/>
    </source>
</evidence>
<dbReference type="GO" id="GO:0006260">
    <property type="term" value="P:DNA replication"/>
    <property type="evidence" value="ECO:0007669"/>
    <property type="project" value="UniProtKB-KW"/>
</dbReference>
<dbReference type="InterPro" id="IPR019548">
    <property type="entry name" value="CTF/NFI_DNA-bd_N"/>
</dbReference>
<dbReference type="GO" id="GO:0000981">
    <property type="term" value="F:DNA-binding transcription factor activity, RNA polymerase II-specific"/>
    <property type="evidence" value="ECO:0007669"/>
    <property type="project" value="TreeGrafter"/>
</dbReference>
<evidence type="ECO:0000256" key="4">
    <source>
        <dbReference type="ARBA" id="ARBA00023125"/>
    </source>
</evidence>
<evidence type="ECO:0000256" key="2">
    <source>
        <dbReference type="ARBA" id="ARBA00022705"/>
    </source>
</evidence>
<comment type="caution">
    <text evidence="10">The sequence shown here is derived from an EMBL/GenBank/DDBJ whole genome shotgun (WGS) entry which is preliminary data.</text>
</comment>
<dbReference type="Pfam" id="PF10524">
    <property type="entry name" value="NfI_DNAbd_pre-N"/>
    <property type="match status" value="1"/>
</dbReference>
<evidence type="ECO:0000259" key="9">
    <source>
        <dbReference type="PROSITE" id="PS51080"/>
    </source>
</evidence>
<dbReference type="Pfam" id="PF03165">
    <property type="entry name" value="MH1"/>
    <property type="match status" value="1"/>
</dbReference>
<dbReference type="EMBL" id="PDUG01000002">
    <property type="protein sequence ID" value="PIC45374.1"/>
    <property type="molecule type" value="Genomic_DNA"/>
</dbReference>
<feature type="domain" description="CTF/NF-I" evidence="9">
    <location>
        <begin position="68"/>
        <end position="260"/>
    </location>
</feature>
<keyword evidence="6" id="KW-0804">Transcription</keyword>
<gene>
    <name evidence="10" type="primary">Cni-nfi-1</name>
    <name evidence="10" type="synonym">Cnig_chr_II.g5414</name>
    <name evidence="10" type="ORF">B9Z55_005414</name>
</gene>
<evidence type="ECO:0000256" key="1">
    <source>
        <dbReference type="ARBA" id="ARBA00004123"/>
    </source>
</evidence>
<protein>
    <recommendedName>
        <fullName evidence="9">CTF/NF-I domain-containing protein</fullName>
    </recommendedName>
</protein>
<evidence type="ECO:0000256" key="7">
    <source>
        <dbReference type="ARBA" id="ARBA00023242"/>
    </source>
</evidence>
<dbReference type="PANTHER" id="PTHR11492">
    <property type="entry name" value="NUCLEAR FACTOR I"/>
    <property type="match status" value="1"/>
</dbReference>
<evidence type="ECO:0000256" key="5">
    <source>
        <dbReference type="ARBA" id="ARBA00023159"/>
    </source>
</evidence>